<proteinExistence type="predicted"/>
<evidence type="ECO:0000313" key="1">
    <source>
        <dbReference type="EMBL" id="CAI9284228.1"/>
    </source>
</evidence>
<dbReference type="AlphaFoldDB" id="A0AA35Z1N8"/>
<dbReference type="InterPro" id="IPR050214">
    <property type="entry name" value="Cys_Synth/Cystath_Beta-Synth"/>
</dbReference>
<dbReference type="SUPFAM" id="SSF53686">
    <property type="entry name" value="Tryptophan synthase beta subunit-like PLP-dependent enzymes"/>
    <property type="match status" value="1"/>
</dbReference>
<dbReference type="PANTHER" id="PTHR10314">
    <property type="entry name" value="CYSTATHIONINE BETA-SYNTHASE"/>
    <property type="match status" value="1"/>
</dbReference>
<keyword evidence="2" id="KW-1185">Reference proteome</keyword>
<evidence type="ECO:0000313" key="2">
    <source>
        <dbReference type="Proteomes" id="UP001177003"/>
    </source>
</evidence>
<reference evidence="1" key="1">
    <citation type="submission" date="2023-04" db="EMBL/GenBank/DDBJ databases">
        <authorList>
            <person name="Vijverberg K."/>
            <person name="Xiong W."/>
            <person name="Schranz E."/>
        </authorList>
    </citation>
    <scope>NUCLEOTIDE SEQUENCE</scope>
</reference>
<protein>
    <submittedName>
        <fullName evidence="1">Uncharacterized protein</fullName>
    </submittedName>
</protein>
<dbReference type="Gene3D" id="3.40.50.1100">
    <property type="match status" value="1"/>
</dbReference>
<dbReference type="Proteomes" id="UP001177003">
    <property type="component" value="Chromosome 5"/>
</dbReference>
<dbReference type="InterPro" id="IPR036052">
    <property type="entry name" value="TrpB-like_PALP_sf"/>
</dbReference>
<accession>A0AA35Z1N8</accession>
<sequence length="151" mass="16996">MRQVVLKYVTDALTNVDYFAREVTISGTGNESVYVMANYRAHYEGTELEIWERQEANYMLLLQLQGQNLFDIVTEGIWINKLTENFNMARLDGAFRGNDIKVVEMPRFLLKNDGLFGGSSSIMNCIGSVRVAKFLGLGHTIVTILCDSGMV</sequence>
<gene>
    <name evidence="1" type="ORF">LSALG_LOCUS23771</name>
</gene>
<name>A0AA35Z1N8_LACSI</name>
<dbReference type="EMBL" id="OX465081">
    <property type="protein sequence ID" value="CAI9284228.1"/>
    <property type="molecule type" value="Genomic_DNA"/>
</dbReference>
<organism evidence="1 2">
    <name type="scientific">Lactuca saligna</name>
    <name type="common">Willowleaf lettuce</name>
    <dbReference type="NCBI Taxonomy" id="75948"/>
    <lineage>
        <taxon>Eukaryota</taxon>
        <taxon>Viridiplantae</taxon>
        <taxon>Streptophyta</taxon>
        <taxon>Embryophyta</taxon>
        <taxon>Tracheophyta</taxon>
        <taxon>Spermatophyta</taxon>
        <taxon>Magnoliopsida</taxon>
        <taxon>eudicotyledons</taxon>
        <taxon>Gunneridae</taxon>
        <taxon>Pentapetalae</taxon>
        <taxon>asterids</taxon>
        <taxon>campanulids</taxon>
        <taxon>Asterales</taxon>
        <taxon>Asteraceae</taxon>
        <taxon>Cichorioideae</taxon>
        <taxon>Cichorieae</taxon>
        <taxon>Lactucinae</taxon>
        <taxon>Lactuca</taxon>
    </lineage>
</organism>